<keyword evidence="1" id="KW-1133">Transmembrane helix</keyword>
<organism evidence="3">
    <name type="scientific">marine metagenome</name>
    <dbReference type="NCBI Taxonomy" id="408172"/>
    <lineage>
        <taxon>unclassified sequences</taxon>
        <taxon>metagenomes</taxon>
        <taxon>ecological metagenomes</taxon>
    </lineage>
</organism>
<sequence length="191" mass="21737">MAEINFHPDDREMSTLELAKNLGIAVFAISVFEVMFYAMFLEGQVLMPLLCGFPLGLILVALLWQCAMHFLGYGTMVMNGNEIVLRTPRSGKRSKSILDPLARVVLAPMARMYMRDMDKDGDGRLSFEEVLDDMDGVSKSEYAEIRELFDRYDEDGDGYISLKEVEEFIKHSNDNWAEEEGPGNWWSDDGN</sequence>
<dbReference type="InterPro" id="IPR018247">
    <property type="entry name" value="EF_Hand_1_Ca_BS"/>
</dbReference>
<accession>A0A382F6Y9</accession>
<reference evidence="3" key="1">
    <citation type="submission" date="2018-05" db="EMBL/GenBank/DDBJ databases">
        <authorList>
            <person name="Lanie J.A."/>
            <person name="Ng W.-L."/>
            <person name="Kazmierczak K.M."/>
            <person name="Andrzejewski T.M."/>
            <person name="Davidsen T.M."/>
            <person name="Wayne K.J."/>
            <person name="Tettelin H."/>
            <person name="Glass J.I."/>
            <person name="Rusch D."/>
            <person name="Podicherti R."/>
            <person name="Tsui H.-C.T."/>
            <person name="Winkler M.E."/>
        </authorList>
    </citation>
    <scope>NUCLEOTIDE SEQUENCE</scope>
</reference>
<dbReference type="GO" id="GO:0005509">
    <property type="term" value="F:calcium ion binding"/>
    <property type="evidence" value="ECO:0007669"/>
    <property type="project" value="InterPro"/>
</dbReference>
<keyword evidence="1" id="KW-0472">Membrane</keyword>
<dbReference type="EMBL" id="UINC01048320">
    <property type="protein sequence ID" value="SVB58720.1"/>
    <property type="molecule type" value="Genomic_DNA"/>
</dbReference>
<dbReference type="Pfam" id="PF13202">
    <property type="entry name" value="EF-hand_5"/>
    <property type="match status" value="1"/>
</dbReference>
<dbReference type="Gene3D" id="1.10.238.10">
    <property type="entry name" value="EF-hand"/>
    <property type="match status" value="1"/>
</dbReference>
<dbReference type="InterPro" id="IPR011992">
    <property type="entry name" value="EF-hand-dom_pair"/>
</dbReference>
<dbReference type="Pfam" id="PF13405">
    <property type="entry name" value="EF-hand_6"/>
    <property type="match status" value="1"/>
</dbReference>
<proteinExistence type="predicted"/>
<protein>
    <recommendedName>
        <fullName evidence="2">EF-hand domain-containing protein</fullName>
    </recommendedName>
</protein>
<dbReference type="SUPFAM" id="SSF47473">
    <property type="entry name" value="EF-hand"/>
    <property type="match status" value="1"/>
</dbReference>
<feature type="transmembrane region" description="Helical" evidence="1">
    <location>
        <begin position="46"/>
        <end position="64"/>
    </location>
</feature>
<dbReference type="PROSITE" id="PS00018">
    <property type="entry name" value="EF_HAND_1"/>
    <property type="match status" value="1"/>
</dbReference>
<evidence type="ECO:0000313" key="3">
    <source>
        <dbReference type="EMBL" id="SVB58720.1"/>
    </source>
</evidence>
<keyword evidence="1" id="KW-0812">Transmembrane</keyword>
<feature type="domain" description="EF-hand" evidence="2">
    <location>
        <begin position="140"/>
        <end position="175"/>
    </location>
</feature>
<dbReference type="InterPro" id="IPR002048">
    <property type="entry name" value="EF_hand_dom"/>
</dbReference>
<name>A0A382F6Y9_9ZZZZ</name>
<feature type="transmembrane region" description="Helical" evidence="1">
    <location>
        <begin position="21"/>
        <end position="40"/>
    </location>
</feature>
<gene>
    <name evidence="3" type="ORF">METZ01_LOCUS211574</name>
</gene>
<dbReference type="AlphaFoldDB" id="A0A382F6Y9"/>
<dbReference type="PROSITE" id="PS50222">
    <property type="entry name" value="EF_HAND_2"/>
    <property type="match status" value="1"/>
</dbReference>
<evidence type="ECO:0000259" key="2">
    <source>
        <dbReference type="PROSITE" id="PS50222"/>
    </source>
</evidence>
<dbReference type="SMART" id="SM00054">
    <property type="entry name" value="EFh"/>
    <property type="match status" value="2"/>
</dbReference>
<evidence type="ECO:0000256" key="1">
    <source>
        <dbReference type="SAM" id="Phobius"/>
    </source>
</evidence>